<dbReference type="PANTHER" id="PTHR44943:SF8">
    <property type="entry name" value="TPR REPEAT-CONTAINING PROTEIN MJ0263"/>
    <property type="match status" value="1"/>
</dbReference>
<dbReference type="PROSITE" id="PS50005">
    <property type="entry name" value="TPR"/>
    <property type="match status" value="6"/>
</dbReference>
<dbReference type="PANTHER" id="PTHR44943">
    <property type="entry name" value="CELLULOSE SYNTHASE OPERON PROTEIN C"/>
    <property type="match status" value="1"/>
</dbReference>
<evidence type="ECO:0000313" key="4">
    <source>
        <dbReference type="EMBL" id="CEG11687.1"/>
    </source>
</evidence>
<dbReference type="InterPro" id="IPR011990">
    <property type="entry name" value="TPR-like_helical_dom_sf"/>
</dbReference>
<dbReference type="InterPro" id="IPR051685">
    <property type="entry name" value="Ycf3/AcsC/BcsC/TPR_MFPF"/>
</dbReference>
<feature type="coiled-coil region" evidence="3">
    <location>
        <begin position="132"/>
        <end position="262"/>
    </location>
</feature>
<keyword evidence="2" id="KW-0802">TPR repeat</keyword>
<protein>
    <submittedName>
        <fullName evidence="4">Uncharacterized protein</fullName>
    </submittedName>
</protein>
<accession>A0A098E6U8</accession>
<dbReference type="Pfam" id="PF13181">
    <property type="entry name" value="TPR_8"/>
    <property type="match status" value="1"/>
</dbReference>
<proteinExistence type="predicted"/>
<dbReference type="SUPFAM" id="SSF48452">
    <property type="entry name" value="TPR-like"/>
    <property type="match status" value="1"/>
</dbReference>
<gene>
    <name evidence="4" type="ORF">MSIBF_A1620003</name>
</gene>
<dbReference type="Gene3D" id="1.25.40.10">
    <property type="entry name" value="Tetratricopeptide repeat domain"/>
    <property type="match status" value="3"/>
</dbReference>
<organism evidence="4">
    <name type="scientific">groundwater metagenome</name>
    <dbReference type="NCBI Taxonomy" id="717931"/>
    <lineage>
        <taxon>unclassified sequences</taxon>
        <taxon>metagenomes</taxon>
        <taxon>ecological metagenomes</taxon>
    </lineage>
</organism>
<evidence type="ECO:0000256" key="3">
    <source>
        <dbReference type="SAM" id="Coils"/>
    </source>
</evidence>
<keyword evidence="3" id="KW-0175">Coiled coil</keyword>
<dbReference type="EMBL" id="CCXY01000071">
    <property type="protein sequence ID" value="CEG11687.1"/>
    <property type="molecule type" value="Genomic_DNA"/>
</dbReference>
<sequence>MFCSKFGGECSHKVIPDDKFVFVMMPFANSDSIYDAIKHAVEAIKNKHLKCERADSRYTSRSIWCGRICNNIRKAKYIIVDTTHRNPNVFYELGFAHAMISDTKTIIITQNIKEAPFDVKDLGHIIYSEKNLPRLREDLKKIILDLEQEEKNESYENKPPDKVISDLKSQLQAEEERGSKFKKELIETEERERKLKEHIKEIEASQFTSPEVAKNKITELKGNVAELQSKLIFTEKDKKDVVEQLKKNLYEKENKLKLFEEHFKIYEKSKDIKPLSDWLFGNSRRRAEAEKWFNRAYDEAEKGNIEEAIKYYYAVIMLNPEYAVAHNNLGNLLQNLKRFEEAEKEFKEAIRLNPNDAVAHNNLGILLKNLKRFEEAEKEYKEALKINPNDAVAHNNLGILLIILNRYEEAEKEYREAIRLNPNLAVAHNNLGNLLQILNRYEEAEKEYKEALKINPNDAEAHNNLGNLLGDLNRYEEAEKEYKEAIRLNPNLAAAHQNFSKLYFVTKKYKKSLEYGEKSLQLSEEIVHKVISKFLILINLIALERECKKEKDNFLSFIRENKGYDLRKYNNIEDIEMINEWIKGLKFEGEIFDLTEEIEKFGVGK</sequence>
<evidence type="ECO:0000256" key="1">
    <source>
        <dbReference type="ARBA" id="ARBA00022737"/>
    </source>
</evidence>
<name>A0A098E6U8_9ZZZZ</name>
<dbReference type="InterPro" id="IPR019734">
    <property type="entry name" value="TPR_rpt"/>
</dbReference>
<dbReference type="Pfam" id="PF00515">
    <property type="entry name" value="TPR_1"/>
    <property type="match status" value="1"/>
</dbReference>
<dbReference type="AlphaFoldDB" id="A0A098E6U8"/>
<evidence type="ECO:0000256" key="2">
    <source>
        <dbReference type="ARBA" id="ARBA00022803"/>
    </source>
</evidence>
<dbReference type="PROSITE" id="PS50293">
    <property type="entry name" value="TPR_REGION"/>
    <property type="match status" value="5"/>
</dbReference>
<reference evidence="4" key="1">
    <citation type="submission" date="2014-09" db="EMBL/GenBank/DDBJ databases">
        <authorList>
            <person name="Probst J Alexander"/>
        </authorList>
    </citation>
    <scope>NUCLEOTIDE SEQUENCE</scope>
</reference>
<dbReference type="Pfam" id="PF13424">
    <property type="entry name" value="TPR_12"/>
    <property type="match status" value="2"/>
</dbReference>
<dbReference type="SMART" id="SM00028">
    <property type="entry name" value="TPR"/>
    <property type="match status" value="7"/>
</dbReference>
<feature type="coiled-coil region" evidence="3">
    <location>
        <begin position="400"/>
        <end position="495"/>
    </location>
</feature>
<keyword evidence="1" id="KW-0677">Repeat</keyword>